<organism evidence="1">
    <name type="scientific">Serratia marcescens</name>
    <dbReference type="NCBI Taxonomy" id="615"/>
    <lineage>
        <taxon>Bacteria</taxon>
        <taxon>Pseudomonadati</taxon>
        <taxon>Pseudomonadota</taxon>
        <taxon>Gammaproteobacteria</taxon>
        <taxon>Enterobacterales</taxon>
        <taxon>Yersiniaceae</taxon>
        <taxon>Serratia</taxon>
    </lineage>
</organism>
<dbReference type="EMBL" id="SPSG01000023">
    <property type="protein sequence ID" value="TFV56086.1"/>
    <property type="molecule type" value="Genomic_DNA"/>
</dbReference>
<evidence type="ECO:0000313" key="1">
    <source>
        <dbReference type="EMBL" id="TFV56086.1"/>
    </source>
</evidence>
<comment type="caution">
    <text evidence="1">The sequence shown here is derived from an EMBL/GenBank/DDBJ whole genome shotgun (WGS) entry which is preliminary data.</text>
</comment>
<dbReference type="RefSeq" id="WP_212562579.1">
    <property type="nucleotide sequence ID" value="NZ_SPSG02000007.1"/>
</dbReference>
<accession>A0A9X8VMF5</accession>
<gene>
    <name evidence="1" type="ORF">E0L31_00185</name>
</gene>
<sequence>MHAVAAQNDTVELICWRHYGKTRGVTEQVYNANPGLCELGPLLPAGTVVYLPMVTQSTTAEIVQLWD</sequence>
<dbReference type="AlphaFoldDB" id="A0A9X8VMF5"/>
<dbReference type="Pfam" id="PF05489">
    <property type="entry name" value="Phage_tail_X"/>
    <property type="match status" value="1"/>
</dbReference>
<name>A0A9X8VMF5_SERMA</name>
<reference evidence="1" key="1">
    <citation type="submission" date="2019-03" db="EMBL/GenBank/DDBJ databases">
        <title>Serratia marcescens strain N2 draft genome.</title>
        <authorList>
            <person name="Yassin A."/>
            <person name="El-Kenawy N."/>
            <person name="Youssef N.H."/>
        </authorList>
    </citation>
    <scope>NUCLEOTIDE SEQUENCE [LARGE SCALE GENOMIC DNA]</scope>
    <source>
        <strain evidence="1">N2</strain>
    </source>
</reference>
<proteinExistence type="predicted"/>
<dbReference type="InterPro" id="IPR008861">
    <property type="entry name" value="GpX-like"/>
</dbReference>
<protein>
    <submittedName>
        <fullName evidence="1">Phage tail protein</fullName>
    </submittedName>
</protein>